<reference evidence="3 4" key="4">
    <citation type="journal article" date="2009" name="Appl. Environ. Microbiol.">
        <title>Comparative genome-wide transcriptional profiling of Azorhizobium caulinodans ORS571 grown under free-living and symbiotic conditions.</title>
        <authorList>
            <person name="Tsukada S."/>
            <person name="Aono T."/>
            <person name="Akiba N."/>
            <person name="Lee KB."/>
            <person name="Liu CT."/>
            <person name="Toyazaki H."/>
            <person name="Oyaizu H."/>
        </authorList>
    </citation>
    <scope>NUCLEOTIDE SEQUENCE [LARGE SCALE GENOMIC DNA]</scope>
    <source>
        <strain evidence="4">ATCC 43989 / DSM 5975 / JCM 20966 / LMG 6465 / NBRC 14845 / NCIMB 13405 / ORS 571</strain>
    </source>
</reference>
<reference evidence="4" key="2">
    <citation type="submission" date="2007-04" db="EMBL/GenBank/DDBJ databases">
        <title>Complete genome sequence of the nitrogen-fixing bacterium Azorhizobium caulinodans ORS571.</title>
        <authorList>
            <person name="Lee K.B."/>
            <person name="Backer P.D."/>
            <person name="Aono T."/>
            <person name="Liu C.T."/>
            <person name="Suzuki S."/>
            <person name="Suzuki T."/>
            <person name="Kaneko T."/>
            <person name="Yamada M."/>
            <person name="Tabata S."/>
            <person name="Kupfer D.M."/>
            <person name="Najar F.Z."/>
            <person name="Wiley G.B."/>
            <person name="Roe B."/>
            <person name="Binnewies T."/>
            <person name="Ussery D."/>
            <person name="Vereecke D."/>
            <person name="Gevers D."/>
            <person name="Holsters M."/>
            <person name="Oyaizu H."/>
        </authorList>
    </citation>
    <scope>NUCLEOTIDE SEQUENCE [LARGE SCALE GENOMIC DNA]</scope>
    <source>
        <strain evidence="4">ATCC 43989 / DSM 5975 / JCM 20966 / LMG 6465 / NBRC 14845 / NCIMB 13405 / ORS 571</strain>
    </source>
</reference>
<keyword evidence="4" id="KW-1185">Reference proteome</keyword>
<gene>
    <name evidence="3" type="ordered locus">AZC_0657</name>
</gene>
<dbReference type="eggNOG" id="COG3951">
    <property type="taxonomic scope" value="Bacteria"/>
</dbReference>
<dbReference type="HOGENOM" id="CLU_117504_0_0_5"/>
<reference evidence="3 4" key="6">
    <citation type="journal article" date="2011" name="Appl. Environ. Microbiol.">
        <title>Involvement of the azorhizobial chromosome partition gene (parA) in the onset of bacteroid differentiation during Sesbania rostrata stem nodule development.</title>
        <authorList>
            <person name="Liu CT."/>
            <person name="Lee KB."/>
            <person name="Wang YS."/>
            <person name="Peng MH."/>
            <person name="Lee KT."/>
            <person name="Suzuki S."/>
            <person name="Suzuki T."/>
            <person name="Oyaizu H."/>
        </authorList>
    </citation>
    <scope>NUCLEOTIDE SEQUENCE [LARGE SCALE GENOMIC DNA]</scope>
    <source>
        <strain evidence="4">ATCC 43989 / DSM 5975 / JCM 20966 / LMG 6465 / NBRC 14845 / NCIMB 13405 / ORS 571</strain>
    </source>
</reference>
<dbReference type="InterPro" id="IPR019301">
    <property type="entry name" value="Flagellar_prot_FlgJ_N"/>
</dbReference>
<evidence type="ECO:0000313" key="3">
    <source>
        <dbReference type="EMBL" id="BAF86655.1"/>
    </source>
</evidence>
<feature type="region of interest" description="Disordered" evidence="1">
    <location>
        <begin position="180"/>
        <end position="201"/>
    </location>
</feature>
<dbReference type="Proteomes" id="UP000000270">
    <property type="component" value="Chromosome"/>
</dbReference>
<reference evidence="3 4" key="5">
    <citation type="journal article" date="2010" name="Appl. Environ. Microbiol.">
        <title>phrR-like gene praR of Azorhizobium caulinodans ORS571 is essential for symbiosis with Sesbania rostrata and is involved in expression of reb genes.</title>
        <authorList>
            <person name="Akiba N."/>
            <person name="Aono T."/>
            <person name="Toyazaki H."/>
            <person name="Sato S."/>
            <person name="Oyaizu H."/>
        </authorList>
    </citation>
    <scope>NUCLEOTIDE SEQUENCE [LARGE SCALE GENOMIC DNA]</scope>
    <source>
        <strain evidence="4">ATCC 43989 / DSM 5975 / JCM 20966 / LMG 6465 / NBRC 14845 / NCIMB 13405 / ORS 571</strain>
    </source>
</reference>
<sequence length="201" mass="20366">MAIQPPSDIVLDVMQAADPAKAQKVTANLQRLATSASSGVFDTMVQGVAGGFSGGLSFASTSTTSLHNLTNLSKRPGAEPGEAASELMAKAGNDPLRKFEAMVLSTFVESMLPKSTAVYGAGNAGNVWRSMLAQKMGDQVAEAGGIGIAKTIAARHPEMRTVSGAQVAGAPTAAAARLTTVQPSGGEADKDTTTTGTDISI</sequence>
<dbReference type="RefSeq" id="WP_012169188.1">
    <property type="nucleotide sequence ID" value="NC_009937.1"/>
</dbReference>
<evidence type="ECO:0000313" key="4">
    <source>
        <dbReference type="Proteomes" id="UP000000270"/>
    </source>
</evidence>
<organism evidence="3 4">
    <name type="scientific">Azorhizobium caulinodans (strain ATCC 43989 / DSM 5975 / JCM 20966 / LMG 6465 / NBRC 14845 / NCIMB 13405 / ORS 571)</name>
    <dbReference type="NCBI Taxonomy" id="438753"/>
    <lineage>
        <taxon>Bacteria</taxon>
        <taxon>Pseudomonadati</taxon>
        <taxon>Pseudomonadota</taxon>
        <taxon>Alphaproteobacteria</taxon>
        <taxon>Hyphomicrobiales</taxon>
        <taxon>Xanthobacteraceae</taxon>
        <taxon>Azorhizobium</taxon>
    </lineage>
</organism>
<protein>
    <recommendedName>
        <fullName evidence="2">Flagellar protein FlgJ N-terminal domain-containing protein</fullName>
    </recommendedName>
</protein>
<feature type="domain" description="Flagellar protein FlgJ N-terminal" evidence="2">
    <location>
        <begin position="111"/>
        <end position="153"/>
    </location>
</feature>
<dbReference type="KEGG" id="azc:AZC_0657"/>
<dbReference type="EMBL" id="AP009384">
    <property type="protein sequence ID" value="BAF86655.1"/>
    <property type="molecule type" value="Genomic_DNA"/>
</dbReference>
<dbReference type="Pfam" id="PF10135">
    <property type="entry name" value="Rod-binding"/>
    <property type="match status" value="1"/>
</dbReference>
<reference evidence="3 4" key="1">
    <citation type="journal article" date="2007" name="Appl. Environ. Microbiol.">
        <title>Rhizobial factors required for stem nodule maturation and maintenance in Sesbania rostrata-Azorhizobium caulinodans ORS571 symbiosis.</title>
        <authorList>
            <person name="Suzuki S."/>
            <person name="Aono T."/>
            <person name="Lee KB."/>
            <person name="Suzuki T."/>
            <person name="Liu CT."/>
            <person name="Miwa H."/>
            <person name="Wakao S."/>
            <person name="Iki T."/>
            <person name="Oyaizu H."/>
        </authorList>
    </citation>
    <scope>NUCLEOTIDE SEQUENCE [LARGE SCALE GENOMIC DNA]</scope>
    <source>
        <strain evidence="4">ATCC 43989 / DSM 5975 / JCM 20966 / LMG 6465 / NBRC 14845 / NCIMB 13405 / ORS 571</strain>
    </source>
</reference>
<dbReference type="STRING" id="438753.AZC_0657"/>
<name>A8IPN3_AZOC5</name>
<accession>A8IPN3</accession>
<evidence type="ECO:0000259" key="2">
    <source>
        <dbReference type="Pfam" id="PF10135"/>
    </source>
</evidence>
<reference evidence="3 4" key="3">
    <citation type="journal article" date="2008" name="BMC Genomics">
        <title>The genome of the versatile nitrogen fixer Azorhizobium caulinodans ORS571.</title>
        <authorList>
            <person name="Lee KB."/>
            <person name="Backer P.D."/>
            <person name="Aono T."/>
            <person name="Liu CT."/>
            <person name="Suzuki S."/>
            <person name="Suzuki T."/>
            <person name="Kaneko T."/>
            <person name="Yamada M."/>
            <person name="Tabata S."/>
            <person name="Kupfer D.M."/>
            <person name="Najar F.Z."/>
            <person name="Wiley G.B."/>
            <person name="Roe B."/>
            <person name="Binnewies T.T."/>
            <person name="Ussery D.W."/>
            <person name="D'Haeze W."/>
            <person name="Herder J.D."/>
            <person name="Gevers D."/>
            <person name="Vereecke D."/>
            <person name="Holsters M."/>
            <person name="Oyaizu H."/>
        </authorList>
    </citation>
    <scope>NUCLEOTIDE SEQUENCE [LARGE SCALE GENOMIC DNA]</scope>
    <source>
        <strain evidence="4">ATCC 43989 / DSM 5975 / JCM 20966 / LMG 6465 / NBRC 14845 / NCIMB 13405 / ORS 571</strain>
    </source>
</reference>
<evidence type="ECO:0000256" key="1">
    <source>
        <dbReference type="SAM" id="MobiDB-lite"/>
    </source>
</evidence>
<proteinExistence type="predicted"/>
<dbReference type="AlphaFoldDB" id="A8IPN3"/>